<evidence type="ECO:0000256" key="10">
    <source>
        <dbReference type="ARBA" id="ARBA00023136"/>
    </source>
</evidence>
<keyword evidence="5 11" id="KW-0812">Transmembrane</keyword>
<organism evidence="13 14">
    <name type="scientific">Candidatus Onthousia excrementipullorum</name>
    <dbReference type="NCBI Taxonomy" id="2840884"/>
    <lineage>
        <taxon>Bacteria</taxon>
        <taxon>Bacillati</taxon>
        <taxon>Bacillota</taxon>
        <taxon>Bacilli</taxon>
        <taxon>Candidatus Onthousia</taxon>
    </lineage>
</organism>
<evidence type="ECO:0000256" key="7">
    <source>
        <dbReference type="ARBA" id="ARBA00022833"/>
    </source>
</evidence>
<comment type="similarity">
    <text evidence="3 11">Belongs to the peptidase M50B family.</text>
</comment>
<dbReference type="InterPro" id="IPR036034">
    <property type="entry name" value="PDZ_sf"/>
</dbReference>
<keyword evidence="10 11" id="KW-0472">Membrane</keyword>
<reference evidence="13" key="2">
    <citation type="journal article" date="2021" name="PeerJ">
        <title>Extensive microbial diversity within the chicken gut microbiome revealed by metagenomics and culture.</title>
        <authorList>
            <person name="Gilroy R."/>
            <person name="Ravi A."/>
            <person name="Getino M."/>
            <person name="Pursley I."/>
            <person name="Horton D.L."/>
            <person name="Alikhan N.F."/>
            <person name="Baker D."/>
            <person name="Gharbi K."/>
            <person name="Hall N."/>
            <person name="Watson M."/>
            <person name="Adriaenssens E.M."/>
            <person name="Foster-Nyarko E."/>
            <person name="Jarju S."/>
            <person name="Secka A."/>
            <person name="Antonio M."/>
            <person name="Oren A."/>
            <person name="Chaudhuri R.R."/>
            <person name="La Ragione R."/>
            <person name="Hildebrand F."/>
            <person name="Pallen M.J."/>
        </authorList>
    </citation>
    <scope>NUCLEOTIDE SEQUENCE</scope>
    <source>
        <strain evidence="13">CHK184-20233</strain>
    </source>
</reference>
<dbReference type="GO" id="GO:0004222">
    <property type="term" value="F:metalloendopeptidase activity"/>
    <property type="evidence" value="ECO:0007669"/>
    <property type="project" value="InterPro"/>
</dbReference>
<dbReference type="InterPro" id="IPR001478">
    <property type="entry name" value="PDZ"/>
</dbReference>
<dbReference type="SMART" id="SM00228">
    <property type="entry name" value="PDZ"/>
    <property type="match status" value="1"/>
</dbReference>
<dbReference type="CDD" id="cd06163">
    <property type="entry name" value="S2P-M50_PDZ_RseP-like"/>
    <property type="match status" value="1"/>
</dbReference>
<dbReference type="EC" id="3.4.24.-" evidence="11"/>
<evidence type="ECO:0000256" key="11">
    <source>
        <dbReference type="RuleBase" id="RU362031"/>
    </source>
</evidence>
<dbReference type="GO" id="GO:0046872">
    <property type="term" value="F:metal ion binding"/>
    <property type="evidence" value="ECO:0007669"/>
    <property type="project" value="UniProtKB-KW"/>
</dbReference>
<dbReference type="InterPro" id="IPR041489">
    <property type="entry name" value="PDZ_6"/>
</dbReference>
<protein>
    <recommendedName>
        <fullName evidence="11">Zinc metalloprotease</fullName>
        <ecNumber evidence="11">3.4.24.-</ecNumber>
    </recommendedName>
</protein>
<comment type="cofactor">
    <cofactor evidence="1 11">
        <name>Zn(2+)</name>
        <dbReference type="ChEBI" id="CHEBI:29105"/>
    </cofactor>
</comment>
<dbReference type="PROSITE" id="PS50106">
    <property type="entry name" value="PDZ"/>
    <property type="match status" value="1"/>
</dbReference>
<proteinExistence type="inferred from homology"/>
<evidence type="ECO:0000256" key="2">
    <source>
        <dbReference type="ARBA" id="ARBA00004141"/>
    </source>
</evidence>
<evidence type="ECO:0000256" key="8">
    <source>
        <dbReference type="ARBA" id="ARBA00022989"/>
    </source>
</evidence>
<dbReference type="SUPFAM" id="SSF50156">
    <property type="entry name" value="PDZ domain-like"/>
    <property type="match status" value="1"/>
</dbReference>
<name>A0A9D1DU42_9FIRM</name>
<dbReference type="Proteomes" id="UP000824232">
    <property type="component" value="Unassembled WGS sequence"/>
</dbReference>
<dbReference type="InterPro" id="IPR008915">
    <property type="entry name" value="Peptidase_M50"/>
</dbReference>
<dbReference type="Gene3D" id="2.30.42.10">
    <property type="match status" value="1"/>
</dbReference>
<keyword evidence="11" id="KW-0479">Metal-binding</keyword>
<evidence type="ECO:0000256" key="4">
    <source>
        <dbReference type="ARBA" id="ARBA00022670"/>
    </source>
</evidence>
<keyword evidence="4" id="KW-0645">Protease</keyword>
<sequence>MVTLILFIILLGSIIFIHEGGHFLFAKLTGIYVYELALGMGPKLFSFKKGETEYSLRAIPIGGFCQLAGEEGEEEDLPRERTLPGKKPWQKFLVMFFGAGFNFISAILVLFFISLVWGATSTEPILSSVEKDTPAYEAGLRKGDEILEINGHDIWTIDDISLYITIADTDKANEFKVKKENGSIETYKIKPEKTKVDGDERYVYGIGMQGEEQHGLLASLKYTVVKTGSLFKQMGVTLLNLFTGGIHLNQLSGPVGIYEVVGSQASGGLASLLYLFSFLSINVGFINLLPLPAFDGGHILFIIIEKIKGSPVKPETEAKFHAVGLFLLMLLMIYVTFYDILRLF</sequence>
<reference evidence="13" key="1">
    <citation type="submission" date="2020-10" db="EMBL/GenBank/DDBJ databases">
        <authorList>
            <person name="Gilroy R."/>
        </authorList>
    </citation>
    <scope>NUCLEOTIDE SEQUENCE</scope>
    <source>
        <strain evidence="13">CHK184-20233</strain>
    </source>
</reference>
<dbReference type="NCBIfam" id="TIGR00054">
    <property type="entry name" value="RIP metalloprotease RseP"/>
    <property type="match status" value="1"/>
</dbReference>
<feature type="transmembrane region" description="Helical" evidence="11">
    <location>
        <begin position="92"/>
        <end position="117"/>
    </location>
</feature>
<feature type="transmembrane region" description="Helical" evidence="11">
    <location>
        <begin position="320"/>
        <end position="341"/>
    </location>
</feature>
<dbReference type="GO" id="GO:0016020">
    <property type="term" value="C:membrane"/>
    <property type="evidence" value="ECO:0007669"/>
    <property type="project" value="UniProtKB-SubCell"/>
</dbReference>
<keyword evidence="6 11" id="KW-0378">Hydrolase</keyword>
<dbReference type="Pfam" id="PF17820">
    <property type="entry name" value="PDZ_6"/>
    <property type="match status" value="1"/>
</dbReference>
<dbReference type="PANTHER" id="PTHR42837:SF2">
    <property type="entry name" value="MEMBRANE METALLOPROTEASE ARASP2, CHLOROPLASTIC-RELATED"/>
    <property type="match status" value="1"/>
</dbReference>
<dbReference type="GO" id="GO:0006508">
    <property type="term" value="P:proteolysis"/>
    <property type="evidence" value="ECO:0007669"/>
    <property type="project" value="UniProtKB-KW"/>
</dbReference>
<gene>
    <name evidence="13" type="primary">rseP</name>
    <name evidence="13" type="ORF">IAB38_02695</name>
</gene>
<feature type="domain" description="PDZ" evidence="12">
    <location>
        <begin position="125"/>
        <end position="161"/>
    </location>
</feature>
<evidence type="ECO:0000259" key="12">
    <source>
        <dbReference type="PROSITE" id="PS50106"/>
    </source>
</evidence>
<dbReference type="InterPro" id="IPR004387">
    <property type="entry name" value="Pept_M50_Zn"/>
</dbReference>
<comment type="subcellular location">
    <subcellularLocation>
        <location evidence="2">Membrane</location>
        <topology evidence="2">Multi-pass membrane protein</topology>
    </subcellularLocation>
</comment>
<evidence type="ECO:0000313" key="14">
    <source>
        <dbReference type="Proteomes" id="UP000824232"/>
    </source>
</evidence>
<dbReference type="CDD" id="cd23081">
    <property type="entry name" value="cpPDZ_EcRseP-like"/>
    <property type="match status" value="1"/>
</dbReference>
<feature type="transmembrane region" description="Helical" evidence="11">
    <location>
        <begin position="272"/>
        <end position="291"/>
    </location>
</feature>
<dbReference type="EMBL" id="DVHC01000027">
    <property type="protein sequence ID" value="HIR58936.1"/>
    <property type="molecule type" value="Genomic_DNA"/>
</dbReference>
<evidence type="ECO:0000313" key="13">
    <source>
        <dbReference type="EMBL" id="HIR58936.1"/>
    </source>
</evidence>
<evidence type="ECO:0000256" key="3">
    <source>
        <dbReference type="ARBA" id="ARBA00007931"/>
    </source>
</evidence>
<keyword evidence="8 11" id="KW-1133">Transmembrane helix</keyword>
<dbReference type="PANTHER" id="PTHR42837">
    <property type="entry name" value="REGULATOR OF SIGMA-E PROTEASE RSEP"/>
    <property type="match status" value="1"/>
</dbReference>
<accession>A0A9D1DU42</accession>
<keyword evidence="9 11" id="KW-0482">Metalloprotease</keyword>
<dbReference type="Pfam" id="PF02163">
    <property type="entry name" value="Peptidase_M50"/>
    <property type="match status" value="1"/>
</dbReference>
<dbReference type="AlphaFoldDB" id="A0A9D1DU42"/>
<evidence type="ECO:0000256" key="9">
    <source>
        <dbReference type="ARBA" id="ARBA00023049"/>
    </source>
</evidence>
<keyword evidence="7 11" id="KW-0862">Zinc</keyword>
<evidence type="ECO:0000256" key="6">
    <source>
        <dbReference type="ARBA" id="ARBA00022801"/>
    </source>
</evidence>
<comment type="caution">
    <text evidence="13">The sequence shown here is derived from an EMBL/GenBank/DDBJ whole genome shotgun (WGS) entry which is preliminary data.</text>
</comment>
<evidence type="ECO:0000256" key="5">
    <source>
        <dbReference type="ARBA" id="ARBA00022692"/>
    </source>
</evidence>
<evidence type="ECO:0000256" key="1">
    <source>
        <dbReference type="ARBA" id="ARBA00001947"/>
    </source>
</evidence>